<feature type="site" description="Important for BtuC binding" evidence="5">
    <location>
        <position position="72"/>
    </location>
</feature>
<dbReference type="CDD" id="cd01144">
    <property type="entry name" value="BtuF"/>
    <property type="match status" value="1"/>
</dbReference>
<keyword evidence="2 5" id="KW-0732">Signal</keyword>
<dbReference type="InterPro" id="IPR023544">
    <property type="entry name" value="ABC_transptr_vit_B12-bd"/>
</dbReference>
<accession>A0A1H5XP07</accession>
<dbReference type="PANTHER" id="PTHR42860">
    <property type="entry name" value="VITAMIN B12-BINDING PROTEIN"/>
    <property type="match status" value="1"/>
</dbReference>
<dbReference type="Proteomes" id="UP000236721">
    <property type="component" value="Unassembled WGS sequence"/>
</dbReference>
<comment type="subunit">
    <text evidence="5">The complex is composed of two ATP-binding proteins (BtuD), two transmembrane proteins (BtuC) and a solute-binding protein (BtuF).</text>
</comment>
<dbReference type="GO" id="GO:0042597">
    <property type="term" value="C:periplasmic space"/>
    <property type="evidence" value="ECO:0007669"/>
    <property type="project" value="UniProtKB-SubCell"/>
</dbReference>
<dbReference type="SUPFAM" id="SSF53807">
    <property type="entry name" value="Helical backbone' metal receptor"/>
    <property type="match status" value="1"/>
</dbReference>
<dbReference type="HAMAP" id="MF_01000">
    <property type="entry name" value="BtuF"/>
    <property type="match status" value="1"/>
</dbReference>
<dbReference type="AlphaFoldDB" id="A0A1H5XP07"/>
<sequence length="274" mass="31023" precursor="true">MKKRLAFLLGIVMVPNALAAPQRIISLAPHATELAYAAGLGDKLIAASEYSDYPPPAKKLERVSNYQGIKLERIVALQPDLILVWPAGNPARELEKLEKLGFNLFYSETASLNDIAINLKRLSQYAEDPSVGQEAALNFTTRLHQLKQQYDTNEPVRYFYQLSEKPIITLAQGNWPSEVFEFCGGENIFSDSKAPYPQVSQEQIIVRQPQAIFTSEHAIANGNLWQQWSAELPAVEQQHIWSLTSDWLNRPTPRTLLAIDQICNYFEQVRLKNK</sequence>
<dbReference type="OrthoDB" id="6495095at2"/>
<dbReference type="GO" id="GO:0015889">
    <property type="term" value="P:cobalamin transport"/>
    <property type="evidence" value="ECO:0007669"/>
    <property type="project" value="UniProtKB-UniRule"/>
</dbReference>
<evidence type="ECO:0000256" key="5">
    <source>
        <dbReference type="HAMAP-Rule" id="MF_01000"/>
    </source>
</evidence>
<dbReference type="NCBIfam" id="NF002894">
    <property type="entry name" value="PRK03379.1"/>
    <property type="match status" value="1"/>
</dbReference>
<keyword evidence="3 5" id="KW-0574">Periplasm</keyword>
<comment type="subcellular location">
    <subcellularLocation>
        <location evidence="5">Periplasm</location>
    </subcellularLocation>
</comment>
<comment type="function">
    <text evidence="5">Part of the ABC transporter complex BtuCDF involved in vitamin B12 import. Binds vitamin B12 and delivers it to the periplasmic surface of BtuC.</text>
</comment>
<dbReference type="PANTHER" id="PTHR42860:SF1">
    <property type="entry name" value="VITAMIN B12-BINDING PROTEIN"/>
    <property type="match status" value="1"/>
</dbReference>
<dbReference type="NCBIfam" id="NF038402">
    <property type="entry name" value="TroA_like"/>
    <property type="match status" value="1"/>
</dbReference>
<keyword evidence="4" id="KW-1015">Disulfide bond</keyword>
<protein>
    <recommendedName>
        <fullName evidence="5">Vitamin B12-binding protein</fullName>
    </recommendedName>
</protein>
<feature type="binding site" evidence="5">
    <location>
        <position position="50"/>
    </location>
    <ligand>
        <name>cyanocob(III)alamin</name>
        <dbReference type="ChEBI" id="CHEBI:17439"/>
    </ligand>
</feature>
<dbReference type="PROSITE" id="PS50983">
    <property type="entry name" value="FE_B12_PBP"/>
    <property type="match status" value="1"/>
</dbReference>
<evidence type="ECO:0000313" key="7">
    <source>
        <dbReference type="EMBL" id="SEG12986.1"/>
    </source>
</evidence>
<evidence type="ECO:0000313" key="8">
    <source>
        <dbReference type="Proteomes" id="UP000236721"/>
    </source>
</evidence>
<name>A0A1H5XP07_9VIBR</name>
<evidence type="ECO:0000256" key="1">
    <source>
        <dbReference type="ARBA" id="ARBA00022448"/>
    </source>
</evidence>
<keyword evidence="8" id="KW-1185">Reference proteome</keyword>
<evidence type="ECO:0000256" key="3">
    <source>
        <dbReference type="ARBA" id="ARBA00022764"/>
    </source>
</evidence>
<feature type="site" description="Important for BtuC binding" evidence="5">
    <location>
        <position position="202"/>
    </location>
</feature>
<dbReference type="EMBL" id="FNVG01000007">
    <property type="protein sequence ID" value="SEG12986.1"/>
    <property type="molecule type" value="Genomic_DNA"/>
</dbReference>
<gene>
    <name evidence="5" type="primary">btuF</name>
    <name evidence="7" type="ORF">SAMN04488244_107128</name>
</gene>
<proteinExistence type="inferred from homology"/>
<dbReference type="Gene3D" id="3.40.50.1980">
    <property type="entry name" value="Nitrogenase molybdenum iron protein domain"/>
    <property type="match status" value="2"/>
</dbReference>
<keyword evidence="1 5" id="KW-0813">Transport</keyword>
<feature type="signal peptide" evidence="5">
    <location>
        <begin position="1"/>
        <end position="19"/>
    </location>
</feature>
<evidence type="ECO:0000256" key="2">
    <source>
        <dbReference type="ARBA" id="ARBA00022729"/>
    </source>
</evidence>
<organism evidence="7 8">
    <name type="scientific">Vibrio hangzhouensis</name>
    <dbReference type="NCBI Taxonomy" id="462991"/>
    <lineage>
        <taxon>Bacteria</taxon>
        <taxon>Pseudomonadati</taxon>
        <taxon>Pseudomonadota</taxon>
        <taxon>Gammaproteobacteria</taxon>
        <taxon>Vibrionales</taxon>
        <taxon>Vibrionaceae</taxon>
        <taxon>Vibrio</taxon>
    </lineage>
</organism>
<comment type="caution">
    <text evidence="5">Lacks conserved residue(s) required for the propagation of feature annotation.</text>
</comment>
<comment type="similarity">
    <text evidence="5">Belongs to the BtuF family.</text>
</comment>
<dbReference type="InterPro" id="IPR054828">
    <property type="entry name" value="Vit_B12_bind_prot"/>
</dbReference>
<dbReference type="RefSeq" id="WP_103880097.1">
    <property type="nucleotide sequence ID" value="NZ_FNVG01000007.1"/>
</dbReference>
<evidence type="ECO:0000256" key="4">
    <source>
        <dbReference type="ARBA" id="ARBA00023157"/>
    </source>
</evidence>
<evidence type="ECO:0000259" key="6">
    <source>
        <dbReference type="PROSITE" id="PS50983"/>
    </source>
</evidence>
<feature type="chain" id="PRO_5009355965" description="Vitamin B12-binding protein" evidence="5">
    <location>
        <begin position="20"/>
        <end position="274"/>
    </location>
</feature>
<dbReference type="InterPro" id="IPR002491">
    <property type="entry name" value="ABC_transptr_periplasmic_BD"/>
</dbReference>
<dbReference type="Pfam" id="PF01497">
    <property type="entry name" value="Peripla_BP_2"/>
    <property type="match status" value="1"/>
</dbReference>
<reference evidence="8" key="1">
    <citation type="submission" date="2016-10" db="EMBL/GenBank/DDBJ databases">
        <authorList>
            <person name="Varghese N."/>
            <person name="Submissions S."/>
        </authorList>
    </citation>
    <scope>NUCLEOTIDE SEQUENCE [LARGE SCALE GENOMIC DNA]</scope>
    <source>
        <strain evidence="8">CGMCC 1.7062</strain>
    </source>
</reference>
<dbReference type="GO" id="GO:0031419">
    <property type="term" value="F:cobalamin binding"/>
    <property type="evidence" value="ECO:0007669"/>
    <property type="project" value="InterPro"/>
</dbReference>
<feature type="domain" description="Fe/B12 periplasmic-binding" evidence="6">
    <location>
        <begin position="23"/>
        <end position="270"/>
    </location>
</feature>
<dbReference type="InterPro" id="IPR051030">
    <property type="entry name" value="Vitamin_B12-ABC_binding"/>
</dbReference>